<evidence type="ECO:0000313" key="3">
    <source>
        <dbReference type="Proteomes" id="UP000193090"/>
    </source>
</evidence>
<evidence type="ECO:0000256" key="1">
    <source>
        <dbReference type="SAM" id="Phobius"/>
    </source>
</evidence>
<feature type="transmembrane region" description="Helical" evidence="1">
    <location>
        <begin position="36"/>
        <end position="56"/>
    </location>
</feature>
<feature type="transmembrane region" description="Helical" evidence="1">
    <location>
        <begin position="62"/>
        <end position="82"/>
    </location>
</feature>
<accession>A0A1X2EL24</accession>
<keyword evidence="1" id="KW-1133">Transmembrane helix</keyword>
<proteinExistence type="predicted"/>
<dbReference type="AlphaFoldDB" id="A0A1X2EL24"/>
<organism evidence="2 3">
    <name type="scientific">Mycolicibacillus trivialis</name>
    <dbReference type="NCBI Taxonomy" id="1798"/>
    <lineage>
        <taxon>Bacteria</taxon>
        <taxon>Bacillati</taxon>
        <taxon>Actinomycetota</taxon>
        <taxon>Actinomycetes</taxon>
        <taxon>Mycobacteriales</taxon>
        <taxon>Mycobacteriaceae</taxon>
        <taxon>Mycolicibacillus</taxon>
    </lineage>
</organism>
<reference evidence="2 3" key="1">
    <citation type="submission" date="2016-01" db="EMBL/GenBank/DDBJ databases">
        <title>The new phylogeny of the genus Mycobacterium.</title>
        <authorList>
            <person name="Tarcisio F."/>
            <person name="Conor M."/>
            <person name="Antonella G."/>
            <person name="Elisabetta G."/>
            <person name="Giulia F.S."/>
            <person name="Sara T."/>
            <person name="Anna F."/>
            <person name="Clotilde B."/>
            <person name="Roberto B."/>
            <person name="Veronica D.S."/>
            <person name="Fabio R."/>
            <person name="Monica P."/>
            <person name="Olivier J."/>
            <person name="Enrico T."/>
            <person name="Nicola S."/>
        </authorList>
    </citation>
    <scope>NUCLEOTIDE SEQUENCE [LARGE SCALE GENOMIC DNA]</scope>
    <source>
        <strain evidence="2 3">DSM 44153</strain>
    </source>
</reference>
<comment type="caution">
    <text evidence="2">The sequence shown here is derived from an EMBL/GenBank/DDBJ whole genome shotgun (WGS) entry which is preliminary data.</text>
</comment>
<feature type="transmembrane region" description="Helical" evidence="1">
    <location>
        <begin position="94"/>
        <end position="112"/>
    </location>
</feature>
<feature type="transmembrane region" description="Helical" evidence="1">
    <location>
        <begin position="132"/>
        <end position="156"/>
    </location>
</feature>
<dbReference type="STRING" id="1798.AWC30_08950"/>
<name>A0A1X2EL24_9MYCO</name>
<dbReference type="Proteomes" id="UP000193090">
    <property type="component" value="Unassembled WGS sequence"/>
</dbReference>
<keyword evidence="1" id="KW-0812">Transmembrane</keyword>
<sequence length="165" mass="17495">MRDGVSTSVTGRWRRFWSTPPLTLNGWVAFNLPTTVSAAGAALLLAIAGVHGYLWWSTPDPPAAFVGYLVLLCAACVLAAALMFAPRAEITGPAWYLGSVACLSFLVVYLSTRADVVAGLTGLTGRWDVAPGSALMGCAALFLLLHATVLSGINVAHPQWQNWHD</sequence>
<keyword evidence="3" id="KW-1185">Reference proteome</keyword>
<gene>
    <name evidence="2" type="ORF">AWC30_08950</name>
</gene>
<keyword evidence="1" id="KW-0472">Membrane</keyword>
<dbReference type="EMBL" id="LQPZ01000018">
    <property type="protein sequence ID" value="ORX05548.1"/>
    <property type="molecule type" value="Genomic_DNA"/>
</dbReference>
<evidence type="ECO:0000313" key="2">
    <source>
        <dbReference type="EMBL" id="ORX05548.1"/>
    </source>
</evidence>
<protein>
    <submittedName>
        <fullName evidence="2">Uncharacterized protein</fullName>
    </submittedName>
</protein>
<dbReference type="OrthoDB" id="4557906at2"/>